<dbReference type="GeneID" id="19110610"/>
<dbReference type="Pfam" id="PF07287">
    <property type="entry name" value="AtuA"/>
    <property type="match status" value="1"/>
</dbReference>
<sequence length="628" mass="69086">MGSIQRPVRIANCSGAVPDPGDHMLNQAKYGQVDVITGDYLAEINLGNDAEAYAKGGHPGWIPTAWDGIQKTVDIANEKRIKIVINGGGLNPKGLAEKTHELVQSKGLKLTVAYVHGDDSMHKIHDLLAKDEALPHLDKANSNVQLAKDTKEFIGHPSEMPIVSANAYLGMRAIKRGLDEGADIIICGRVADASPVIGAAAWWHRWRETDYDALAGALIAGHLVECSTYITGANFAGFFKHDISELLSLGLPIVEIEASGDCVVTKHDALNGFVNADTVKCQLLYELQGSIYLNSDVKADITHVRVEDEAKDRVRVSGTIGAPPPATTKLAVFYKGGWQCEMVVNATGYATQKKFQLLEAQLRGKLKDWGVLDKLDIVDFQWVGRPEANPTCQLASTTYLRIFAQSRDRDAIAKVLPALGYNTMQHFAGFHSSLDYRTAAPRPFLGFYPAVIDQSGLEESINLIDQTSGKVRKIVVGPPKKTEPIQDREDYEPTDPVDLRTFGETIMAPLGDIALGRSGDKGANVNCGLYVHSDEEWDWLRSLMTKAQMRKMMGSDWQEWYHLERCEFPDIKAVHFVVYGPLGRGVSSSKILDALGKGFCEWIRAVHVPIPKRFLGQKGDVAKYHARM</sequence>
<dbReference type="InterPro" id="IPR056362">
    <property type="entry name" value="AtuA-like_ferredoxin_dom"/>
</dbReference>
<protein>
    <recommendedName>
        <fullName evidence="5">DUF1446 domain-containing protein</fullName>
    </recommendedName>
</protein>
<proteinExistence type="predicted"/>
<name>M2M741_BAUPA</name>
<dbReference type="InterPro" id="IPR010839">
    <property type="entry name" value="AtuA_N"/>
</dbReference>
<accession>M2M741</accession>
<keyword evidence="4" id="KW-1185">Reference proteome</keyword>
<dbReference type="PANTHER" id="PTHR47585:SF1">
    <property type="entry name" value="DUF1446 DOMAIN-CONTAINING PROTEIN"/>
    <property type="match status" value="1"/>
</dbReference>
<feature type="domain" description="Acyclic terpene utilisation N-terminal" evidence="1">
    <location>
        <begin position="8"/>
        <end position="462"/>
    </location>
</feature>
<dbReference type="eggNOG" id="ENOG502QS8D">
    <property type="taxonomic scope" value="Eukaryota"/>
</dbReference>
<dbReference type="OMA" id="YMRIFAQ"/>
<dbReference type="Proteomes" id="UP000011761">
    <property type="component" value="Unassembled WGS sequence"/>
</dbReference>
<dbReference type="PANTHER" id="PTHR47585">
    <property type="match status" value="1"/>
</dbReference>
<evidence type="ECO:0000313" key="4">
    <source>
        <dbReference type="Proteomes" id="UP000011761"/>
    </source>
</evidence>
<evidence type="ECO:0000313" key="3">
    <source>
        <dbReference type="EMBL" id="EMC92116.1"/>
    </source>
</evidence>
<dbReference type="RefSeq" id="XP_007680605.1">
    <property type="nucleotide sequence ID" value="XM_007682415.1"/>
</dbReference>
<dbReference type="AlphaFoldDB" id="M2M741"/>
<dbReference type="KEGG" id="bcom:BAUCODRAFT_276576"/>
<gene>
    <name evidence="3" type="ORF">BAUCODRAFT_276576</name>
</gene>
<evidence type="ECO:0000259" key="1">
    <source>
        <dbReference type="Pfam" id="PF07287"/>
    </source>
</evidence>
<evidence type="ECO:0000259" key="2">
    <source>
        <dbReference type="Pfam" id="PF23544"/>
    </source>
</evidence>
<feature type="domain" description="AtuA-like ferredoxin-fold" evidence="2">
    <location>
        <begin position="509"/>
        <end position="608"/>
    </location>
</feature>
<organism evidence="3 4">
    <name type="scientific">Baudoinia panamericana (strain UAMH 10762)</name>
    <name type="common">Angels' share fungus</name>
    <name type="synonym">Baudoinia compniacensis (strain UAMH 10762)</name>
    <dbReference type="NCBI Taxonomy" id="717646"/>
    <lineage>
        <taxon>Eukaryota</taxon>
        <taxon>Fungi</taxon>
        <taxon>Dikarya</taxon>
        <taxon>Ascomycota</taxon>
        <taxon>Pezizomycotina</taxon>
        <taxon>Dothideomycetes</taxon>
        <taxon>Dothideomycetidae</taxon>
        <taxon>Mycosphaerellales</taxon>
        <taxon>Teratosphaeriaceae</taxon>
        <taxon>Baudoinia</taxon>
    </lineage>
</organism>
<evidence type="ECO:0008006" key="5">
    <source>
        <dbReference type="Google" id="ProtNLM"/>
    </source>
</evidence>
<dbReference type="EMBL" id="KB445562">
    <property type="protein sequence ID" value="EMC92116.1"/>
    <property type="molecule type" value="Genomic_DNA"/>
</dbReference>
<reference evidence="3 4" key="1">
    <citation type="journal article" date="2012" name="PLoS Pathog.">
        <title>Diverse lifestyles and strategies of plant pathogenesis encoded in the genomes of eighteen Dothideomycetes fungi.</title>
        <authorList>
            <person name="Ohm R.A."/>
            <person name="Feau N."/>
            <person name="Henrissat B."/>
            <person name="Schoch C.L."/>
            <person name="Horwitz B.A."/>
            <person name="Barry K.W."/>
            <person name="Condon B.J."/>
            <person name="Copeland A.C."/>
            <person name="Dhillon B."/>
            <person name="Glaser F."/>
            <person name="Hesse C.N."/>
            <person name="Kosti I."/>
            <person name="LaButti K."/>
            <person name="Lindquist E.A."/>
            <person name="Lucas S."/>
            <person name="Salamov A.A."/>
            <person name="Bradshaw R.E."/>
            <person name="Ciuffetti L."/>
            <person name="Hamelin R.C."/>
            <person name="Kema G.H.J."/>
            <person name="Lawrence C."/>
            <person name="Scott J.A."/>
            <person name="Spatafora J.W."/>
            <person name="Turgeon B.G."/>
            <person name="de Wit P.J.G.M."/>
            <person name="Zhong S."/>
            <person name="Goodwin S.B."/>
            <person name="Grigoriev I.V."/>
        </authorList>
    </citation>
    <scope>NUCLEOTIDE SEQUENCE [LARGE SCALE GENOMIC DNA]</scope>
    <source>
        <strain evidence="3 4">UAMH 10762</strain>
    </source>
</reference>
<dbReference type="HOGENOM" id="CLU_012617_0_0_1"/>
<dbReference type="Pfam" id="PF23544">
    <property type="entry name" value="AtuA_ferredoxin"/>
    <property type="match status" value="1"/>
</dbReference>
<dbReference type="OrthoDB" id="10265871at2759"/>